<dbReference type="Pfam" id="PF00149">
    <property type="entry name" value="Metallophos"/>
    <property type="match status" value="1"/>
</dbReference>
<evidence type="ECO:0000259" key="4">
    <source>
        <dbReference type="Pfam" id="PF00149"/>
    </source>
</evidence>
<dbReference type="SUPFAM" id="SSF55816">
    <property type="entry name" value="5'-nucleotidase (syn. UDP-sugar hydrolase), C-terminal domain"/>
    <property type="match status" value="1"/>
</dbReference>
<dbReference type="PRINTS" id="PR01607">
    <property type="entry name" value="APYRASEFAMLY"/>
</dbReference>
<sequence length="594" mass="62621">MKRTLALALAAVTATSMVGATAVAAPSDKANEKAHTAPHGKAKGHDKADNPNKGPGSNNGKKGTPPGQMVDVQLLHTSDFHGRIQHAPQLGALTYELRAEAGDRNSVTVSSGDNIGGSTFESGLFHDEPTIDVLNELGLDAASVGNHEFDEGVDELMRMVHGGNHPEDGQYLETPYQGADFPYLAANVVWKDSGETILPPYHVERIQGVEVAFIGIVTSTTPALVSPSGVAAVDFLDEAETINAYAEELQAQGIDAIFVTMHEGGYAGDYPDVITTESVNAGCDGLSGAVLDINEAVTPAVDGLLTGHTHAAYICDLPDPDGVLRPVTSSGDYARVLTEIDLQVDRRSGDVVRDSVDATNHVVDLEGVGDPAIQSIVDKWMALSDVFAAQVVGTVAEDITGDSNSSRATETPMADLIADVILWGTQDAESDVAFMNVGGVRSELLVDEISAGEAPGEITYAEAYDVAPFGNLLVTLEMTGAQIEEVLNQQYQPIDDRGTRPMLALGVSEGFSYTWNPDTMSVVEGSMYLHGEPIDLDATYRVGTLNFLAEGGDSFTAFTEGTLVAGGPEDLANLVAYLEAHPDLEAPEDRVNGL</sequence>
<dbReference type="EMBL" id="JBHMAX010000015">
    <property type="protein sequence ID" value="MFB9731984.1"/>
    <property type="molecule type" value="Genomic_DNA"/>
</dbReference>
<comment type="caution">
    <text evidence="6">The sequence shown here is derived from an EMBL/GenBank/DDBJ whole genome shotgun (WGS) entry which is preliminary data.</text>
</comment>
<dbReference type="InterPro" id="IPR008334">
    <property type="entry name" value="5'-Nucleotdase_C"/>
</dbReference>
<dbReference type="InterPro" id="IPR036907">
    <property type="entry name" value="5'-Nucleotdase_C_sf"/>
</dbReference>
<dbReference type="InterPro" id="IPR006146">
    <property type="entry name" value="5'-Nucleotdase_CS"/>
</dbReference>
<evidence type="ECO:0000256" key="2">
    <source>
        <dbReference type="RuleBase" id="RU362119"/>
    </source>
</evidence>
<feature type="chain" id="PRO_5044997904" evidence="2">
    <location>
        <begin position="25"/>
        <end position="594"/>
    </location>
</feature>
<evidence type="ECO:0000256" key="1">
    <source>
        <dbReference type="ARBA" id="ARBA00022729"/>
    </source>
</evidence>
<evidence type="ECO:0000313" key="6">
    <source>
        <dbReference type="EMBL" id="MFB9731984.1"/>
    </source>
</evidence>
<keyword evidence="2" id="KW-0547">Nucleotide-binding</keyword>
<feature type="compositionally biased region" description="Low complexity" evidence="3">
    <location>
        <begin position="51"/>
        <end position="67"/>
    </location>
</feature>
<evidence type="ECO:0000259" key="5">
    <source>
        <dbReference type="Pfam" id="PF02872"/>
    </source>
</evidence>
<dbReference type="InterPro" id="IPR029052">
    <property type="entry name" value="Metallo-depent_PP-like"/>
</dbReference>
<gene>
    <name evidence="6" type="ORF">ACFFN0_08000</name>
</gene>
<reference evidence="6 7" key="1">
    <citation type="submission" date="2024-09" db="EMBL/GenBank/DDBJ databases">
        <authorList>
            <person name="Sun Q."/>
            <person name="Mori K."/>
        </authorList>
    </citation>
    <scope>NUCLEOTIDE SEQUENCE [LARGE SCALE GENOMIC DNA]</scope>
    <source>
        <strain evidence="6 7">JCM 12763</strain>
    </source>
</reference>
<comment type="similarity">
    <text evidence="2">Belongs to the 5'-nucleotidase family.</text>
</comment>
<evidence type="ECO:0000313" key="7">
    <source>
        <dbReference type="Proteomes" id="UP001589613"/>
    </source>
</evidence>
<dbReference type="InterPro" id="IPR004843">
    <property type="entry name" value="Calcineurin-like_PHP"/>
</dbReference>
<feature type="signal peptide" evidence="2">
    <location>
        <begin position="1"/>
        <end position="24"/>
    </location>
</feature>
<evidence type="ECO:0000256" key="3">
    <source>
        <dbReference type="SAM" id="MobiDB-lite"/>
    </source>
</evidence>
<dbReference type="InterPro" id="IPR006179">
    <property type="entry name" value="5_nucleotidase/apyrase"/>
</dbReference>
<dbReference type="SUPFAM" id="SSF56300">
    <property type="entry name" value="Metallo-dependent phosphatases"/>
    <property type="match status" value="1"/>
</dbReference>
<organism evidence="6 7">
    <name type="scientific">Ornithinimicrobium kibberense</name>
    <dbReference type="NCBI Taxonomy" id="282060"/>
    <lineage>
        <taxon>Bacteria</taxon>
        <taxon>Bacillati</taxon>
        <taxon>Actinomycetota</taxon>
        <taxon>Actinomycetes</taxon>
        <taxon>Micrococcales</taxon>
        <taxon>Ornithinimicrobiaceae</taxon>
        <taxon>Ornithinimicrobium</taxon>
    </lineage>
</organism>
<dbReference type="RefSeq" id="WP_141337728.1">
    <property type="nucleotide sequence ID" value="NZ_JBHMAX010000015.1"/>
</dbReference>
<dbReference type="Gene3D" id="3.60.21.10">
    <property type="match status" value="1"/>
</dbReference>
<keyword evidence="7" id="KW-1185">Reference proteome</keyword>
<dbReference type="Pfam" id="PF02872">
    <property type="entry name" value="5_nucleotid_C"/>
    <property type="match status" value="1"/>
</dbReference>
<name>A0ABV5V2F2_9MICO</name>
<feature type="domain" description="5'-Nucleotidase C-terminal" evidence="5">
    <location>
        <begin position="391"/>
        <end position="560"/>
    </location>
</feature>
<protein>
    <submittedName>
        <fullName evidence="6">Bifunctional metallophosphatase/5'-nucleotidase</fullName>
    </submittedName>
</protein>
<proteinExistence type="inferred from homology"/>
<dbReference type="PANTHER" id="PTHR11575">
    <property type="entry name" value="5'-NUCLEOTIDASE-RELATED"/>
    <property type="match status" value="1"/>
</dbReference>
<dbReference type="Proteomes" id="UP001589613">
    <property type="component" value="Unassembled WGS sequence"/>
</dbReference>
<dbReference type="Gene3D" id="3.90.780.10">
    <property type="entry name" value="5'-Nucleotidase, C-terminal domain"/>
    <property type="match status" value="1"/>
</dbReference>
<dbReference type="PROSITE" id="PS00785">
    <property type="entry name" value="5_NUCLEOTIDASE_1"/>
    <property type="match status" value="1"/>
</dbReference>
<dbReference type="PANTHER" id="PTHR11575:SF24">
    <property type="entry name" value="5'-NUCLEOTIDASE"/>
    <property type="match status" value="1"/>
</dbReference>
<keyword evidence="1 2" id="KW-0732">Signal</keyword>
<feature type="domain" description="Calcineurin-like phosphoesterase" evidence="4">
    <location>
        <begin position="74"/>
        <end position="311"/>
    </location>
</feature>
<accession>A0ABV5V2F2</accession>
<keyword evidence="2" id="KW-0378">Hydrolase</keyword>
<feature type="region of interest" description="Disordered" evidence="3">
    <location>
        <begin position="26"/>
        <end position="68"/>
    </location>
</feature>